<dbReference type="PROSITE" id="PS00409">
    <property type="entry name" value="PROKAR_NTER_METHYL"/>
    <property type="match status" value="1"/>
</dbReference>
<keyword evidence="1" id="KW-0472">Membrane</keyword>
<dbReference type="NCBIfam" id="TIGR02532">
    <property type="entry name" value="IV_pilin_GFxxxE"/>
    <property type="match status" value="1"/>
</dbReference>
<sequence length="203" mass="21782">MKKQTGFTLVEIAIVMVIIGLLLGAVLKGQEMITNARAKNIENEYNGIVAAIYSYQDRYRALPGDDNKADRFTDITACTDLCGDGDGTIEGVFGSTANVESRLFWLHLRNAGFVAGATNNQDQPNNTLTGIIGVSTGLTTADISISGTFVAFTKIPQNIALIIEARLDDGQSASGRIQGLKNSDNSTAANYATDELYNLFFTL</sequence>
<comment type="caution">
    <text evidence="2">The sequence shown here is derived from an EMBL/GenBank/DDBJ whole genome shotgun (WGS) entry which is preliminary data.</text>
</comment>
<dbReference type="InterPro" id="IPR045584">
    <property type="entry name" value="Pilin-like"/>
</dbReference>
<feature type="transmembrane region" description="Helical" evidence="1">
    <location>
        <begin position="6"/>
        <end position="27"/>
    </location>
</feature>
<keyword evidence="3" id="KW-1185">Reference proteome</keyword>
<keyword evidence="1" id="KW-0812">Transmembrane</keyword>
<dbReference type="Proteomes" id="UP000030428">
    <property type="component" value="Unassembled WGS sequence"/>
</dbReference>
<protein>
    <submittedName>
        <fullName evidence="2">Uncharacterized protein</fullName>
    </submittedName>
</protein>
<evidence type="ECO:0000313" key="2">
    <source>
        <dbReference type="EMBL" id="KHD07897.1"/>
    </source>
</evidence>
<evidence type="ECO:0000256" key="1">
    <source>
        <dbReference type="SAM" id="Phobius"/>
    </source>
</evidence>
<dbReference type="Pfam" id="PF07963">
    <property type="entry name" value="N_methyl"/>
    <property type="match status" value="1"/>
</dbReference>
<name>A0A0A6PPG1_9GAMM</name>
<organism evidence="2 3">
    <name type="scientific">Candidatus Thiomargarita nelsonii</name>
    <dbReference type="NCBI Taxonomy" id="1003181"/>
    <lineage>
        <taxon>Bacteria</taxon>
        <taxon>Pseudomonadati</taxon>
        <taxon>Pseudomonadota</taxon>
        <taxon>Gammaproteobacteria</taxon>
        <taxon>Thiotrichales</taxon>
        <taxon>Thiotrichaceae</taxon>
        <taxon>Thiomargarita</taxon>
    </lineage>
</organism>
<accession>A0A0A6PPG1</accession>
<dbReference type="AlphaFoldDB" id="A0A0A6PPG1"/>
<gene>
    <name evidence="2" type="ORF">PN36_25325</name>
</gene>
<dbReference type="InterPro" id="IPR012902">
    <property type="entry name" value="N_methyl_site"/>
</dbReference>
<dbReference type="EMBL" id="JSZA02000137">
    <property type="protein sequence ID" value="KHD07897.1"/>
    <property type="molecule type" value="Genomic_DNA"/>
</dbReference>
<dbReference type="Gene3D" id="3.30.700.10">
    <property type="entry name" value="Glycoprotein, Type 4 Pilin"/>
    <property type="match status" value="1"/>
</dbReference>
<dbReference type="SUPFAM" id="SSF54523">
    <property type="entry name" value="Pili subunits"/>
    <property type="match status" value="1"/>
</dbReference>
<evidence type="ECO:0000313" key="3">
    <source>
        <dbReference type="Proteomes" id="UP000030428"/>
    </source>
</evidence>
<keyword evidence="1" id="KW-1133">Transmembrane helix</keyword>
<proteinExistence type="predicted"/>
<reference evidence="2 3" key="1">
    <citation type="journal article" date="2016" name="Front. Microbiol.">
        <title>Single-Cell (Meta-)Genomics of a Dimorphic Candidatus Thiomargarita nelsonii Reveals Genomic Plasticity.</title>
        <authorList>
            <person name="Flood B.E."/>
            <person name="Fliss P."/>
            <person name="Jones D.S."/>
            <person name="Dick G.J."/>
            <person name="Jain S."/>
            <person name="Kaster A.K."/>
            <person name="Winkel M."/>
            <person name="Mussmann M."/>
            <person name="Bailey J."/>
        </authorList>
    </citation>
    <scope>NUCLEOTIDE SEQUENCE [LARGE SCALE GENOMIC DNA]</scope>
    <source>
        <strain evidence="2">Hydrate Ridge</strain>
    </source>
</reference>